<evidence type="ECO:0000259" key="2">
    <source>
        <dbReference type="PROSITE" id="PS50804"/>
    </source>
</evidence>
<feature type="compositionally biased region" description="Polar residues" evidence="1">
    <location>
        <begin position="66"/>
        <end position="83"/>
    </location>
</feature>
<dbReference type="InterPro" id="IPR038269">
    <property type="entry name" value="SCAN_sf"/>
</dbReference>
<evidence type="ECO:0000256" key="1">
    <source>
        <dbReference type="SAM" id="MobiDB-lite"/>
    </source>
</evidence>
<accession>A0ABN9LNN4</accession>
<proteinExistence type="predicted"/>
<keyword evidence="4" id="KW-1185">Reference proteome</keyword>
<evidence type="ECO:0000313" key="4">
    <source>
        <dbReference type="Proteomes" id="UP001176940"/>
    </source>
</evidence>
<organism evidence="3 4">
    <name type="scientific">Ranitomeya imitator</name>
    <name type="common">mimic poison frog</name>
    <dbReference type="NCBI Taxonomy" id="111125"/>
    <lineage>
        <taxon>Eukaryota</taxon>
        <taxon>Metazoa</taxon>
        <taxon>Chordata</taxon>
        <taxon>Craniata</taxon>
        <taxon>Vertebrata</taxon>
        <taxon>Euteleostomi</taxon>
        <taxon>Amphibia</taxon>
        <taxon>Batrachia</taxon>
        <taxon>Anura</taxon>
        <taxon>Neobatrachia</taxon>
        <taxon>Hyloidea</taxon>
        <taxon>Dendrobatidae</taxon>
        <taxon>Dendrobatinae</taxon>
        <taxon>Ranitomeya</taxon>
    </lineage>
</organism>
<name>A0ABN9LNN4_9NEOB</name>
<dbReference type="PANTHER" id="PTHR46888:SF14">
    <property type="entry name" value="71 KDA PROTEIN"/>
    <property type="match status" value="1"/>
</dbReference>
<dbReference type="Proteomes" id="UP001176940">
    <property type="component" value="Unassembled WGS sequence"/>
</dbReference>
<comment type="caution">
    <text evidence="3">The sequence shown here is derived from an EMBL/GenBank/DDBJ whole genome shotgun (WGS) entry which is preliminary data.</text>
</comment>
<reference evidence="3" key="1">
    <citation type="submission" date="2023-07" db="EMBL/GenBank/DDBJ databases">
        <authorList>
            <person name="Stuckert A."/>
        </authorList>
    </citation>
    <scope>NUCLEOTIDE SEQUENCE</scope>
</reference>
<protein>
    <recommendedName>
        <fullName evidence="2">SCAN box domain-containing protein</fullName>
    </recommendedName>
</protein>
<feature type="region of interest" description="Disordered" evidence="1">
    <location>
        <begin position="43"/>
        <end position="108"/>
    </location>
</feature>
<dbReference type="Pfam" id="PF02023">
    <property type="entry name" value="SCAN"/>
    <property type="match status" value="1"/>
</dbReference>
<feature type="region of interest" description="Disordered" evidence="1">
    <location>
        <begin position="291"/>
        <end position="324"/>
    </location>
</feature>
<sequence>MALFASLKRDFGAKVAYRMADPTQGSGNIGGLSTTLQNAADKPLMPLQRKQRRPSVQNAVKRRSESVQNTVRQRSESGQNAVKQRSKQRKLQSGQWSKQQQREQRRASTDWRLLNMGSRWTPQHHQSPGFPKSGPRTSLCWRRMETWIPSCWPLKGPAFNTIWPGSVGKITDPRLRGKSLEVLGDLPAGAEQVYSSIKRALNQHYNLTPESYRKKFRSLQWGPKDTWTDHMRALMRAAEHWTSGLALTTCQEVQELFVTEQFLWNCPENLPQFLRDRKPKGASATATLADEYANNRAPELKKPASSSWRGVAAESDSGQETDPGELTADVAVSSILATLSQGFQAALEADASLKALKEQAAQPPGESDRERVVWDQGRLYRVSVQQGSPEAWPRDRQLVVPYPFRAELLRIAYEIPMAGHLKPVR</sequence>
<gene>
    <name evidence="3" type="ORF">RIMI_LOCUS10493768</name>
</gene>
<dbReference type="InterPro" id="IPR003309">
    <property type="entry name" value="SCAN_dom"/>
</dbReference>
<dbReference type="Gene3D" id="1.10.4020.10">
    <property type="entry name" value="DNA breaking-rejoining enzymes"/>
    <property type="match status" value="1"/>
</dbReference>
<dbReference type="PANTHER" id="PTHR46888">
    <property type="entry name" value="ZINC KNUCKLE DOMAINCONTAINING PROTEIN-RELATED"/>
    <property type="match status" value="1"/>
</dbReference>
<dbReference type="EMBL" id="CAUEEQ010022717">
    <property type="protein sequence ID" value="CAJ0944615.1"/>
    <property type="molecule type" value="Genomic_DNA"/>
</dbReference>
<feature type="domain" description="SCAN box" evidence="2">
    <location>
        <begin position="213"/>
        <end position="291"/>
    </location>
</feature>
<dbReference type="SUPFAM" id="SSF47353">
    <property type="entry name" value="Retrovirus capsid dimerization domain-like"/>
    <property type="match status" value="1"/>
</dbReference>
<evidence type="ECO:0000313" key="3">
    <source>
        <dbReference type="EMBL" id="CAJ0944615.1"/>
    </source>
</evidence>
<dbReference type="PROSITE" id="PS50804">
    <property type="entry name" value="SCAN_BOX"/>
    <property type="match status" value="1"/>
</dbReference>